<reference evidence="3" key="1">
    <citation type="submission" date="2016-04" db="EMBL/GenBank/DDBJ databases">
        <title>Cephalotus genome sequencing.</title>
        <authorList>
            <person name="Fukushima K."/>
            <person name="Hasebe M."/>
            <person name="Fang X."/>
        </authorList>
    </citation>
    <scope>NUCLEOTIDE SEQUENCE [LARGE SCALE GENOMIC DNA]</scope>
    <source>
        <strain evidence="3">cv. St1</strain>
    </source>
</reference>
<comment type="caution">
    <text evidence="2">The sequence shown here is derived from an EMBL/GenBank/DDBJ whole genome shotgun (WGS) entry which is preliminary data.</text>
</comment>
<dbReference type="InterPro" id="IPR055482">
    <property type="entry name" value="DUF7054"/>
</dbReference>
<evidence type="ECO:0000313" key="3">
    <source>
        <dbReference type="Proteomes" id="UP000187406"/>
    </source>
</evidence>
<dbReference type="OrthoDB" id="651546at2759"/>
<keyword evidence="3" id="KW-1185">Reference proteome</keyword>
<dbReference type="PANTHER" id="PTHR33270:SF7">
    <property type="entry name" value="SNRNP25 UBIQUITIN-LIKE DOMAIN-CONTAINING PROTEIN"/>
    <property type="match status" value="1"/>
</dbReference>
<proteinExistence type="predicted"/>
<accession>A0A1Q3BR07</accession>
<dbReference type="STRING" id="3775.A0A1Q3BR07"/>
<evidence type="ECO:0000259" key="1">
    <source>
        <dbReference type="Pfam" id="PF23156"/>
    </source>
</evidence>
<dbReference type="AlphaFoldDB" id="A0A1Q3BR07"/>
<sequence length="160" mass="17944">MTYPSHTNRRQNSGRNLDRTIHSFPPYSHTNLVSQIGSLNALPVGKLTSPPTENSWSQPLRLTKLLVNVNIERSVGSVQVLISPDNTVKDLVKAALAIYVKEKRRPLLKETDPVCFCLHYSQFSLQSLKPEEKLTNLGSRNFFMCSRPSSSVNSSCIEET</sequence>
<dbReference type="InterPro" id="IPR040358">
    <property type="entry name" value="At4g22758-like"/>
</dbReference>
<name>A0A1Q3BR07_CEPFO</name>
<organism evidence="2 3">
    <name type="scientific">Cephalotus follicularis</name>
    <name type="common">Albany pitcher plant</name>
    <dbReference type="NCBI Taxonomy" id="3775"/>
    <lineage>
        <taxon>Eukaryota</taxon>
        <taxon>Viridiplantae</taxon>
        <taxon>Streptophyta</taxon>
        <taxon>Embryophyta</taxon>
        <taxon>Tracheophyta</taxon>
        <taxon>Spermatophyta</taxon>
        <taxon>Magnoliopsida</taxon>
        <taxon>eudicotyledons</taxon>
        <taxon>Gunneridae</taxon>
        <taxon>Pentapetalae</taxon>
        <taxon>rosids</taxon>
        <taxon>fabids</taxon>
        <taxon>Oxalidales</taxon>
        <taxon>Cephalotaceae</taxon>
        <taxon>Cephalotus</taxon>
    </lineage>
</organism>
<gene>
    <name evidence="2" type="ORF">CFOL_v3_13856</name>
</gene>
<dbReference type="PANTHER" id="PTHR33270">
    <property type="entry name" value="BNAC05G50380D PROTEIN"/>
    <property type="match status" value="1"/>
</dbReference>
<dbReference type="Pfam" id="PF23156">
    <property type="entry name" value="DUF7054"/>
    <property type="match status" value="1"/>
</dbReference>
<dbReference type="Proteomes" id="UP000187406">
    <property type="component" value="Unassembled WGS sequence"/>
</dbReference>
<feature type="domain" description="DUF7054" evidence="1">
    <location>
        <begin position="62"/>
        <end position="145"/>
    </location>
</feature>
<dbReference type="EMBL" id="BDDD01000799">
    <property type="protein sequence ID" value="GAV70358.1"/>
    <property type="molecule type" value="Genomic_DNA"/>
</dbReference>
<protein>
    <recommendedName>
        <fullName evidence="1">DUF7054 domain-containing protein</fullName>
    </recommendedName>
</protein>
<evidence type="ECO:0000313" key="2">
    <source>
        <dbReference type="EMBL" id="GAV70358.1"/>
    </source>
</evidence>
<dbReference type="InParanoid" id="A0A1Q3BR07"/>